<dbReference type="CDD" id="cd06587">
    <property type="entry name" value="VOC"/>
    <property type="match status" value="1"/>
</dbReference>
<dbReference type="PROSITE" id="PS51819">
    <property type="entry name" value="VOC"/>
    <property type="match status" value="1"/>
</dbReference>
<dbReference type="PANTHER" id="PTHR35908:SF1">
    <property type="entry name" value="CONSERVED PROTEIN"/>
    <property type="match status" value="1"/>
</dbReference>
<evidence type="ECO:0000259" key="1">
    <source>
        <dbReference type="PROSITE" id="PS51819"/>
    </source>
</evidence>
<dbReference type="PANTHER" id="PTHR35908">
    <property type="entry name" value="HYPOTHETICAL FUSION PROTEIN"/>
    <property type="match status" value="1"/>
</dbReference>
<evidence type="ECO:0000313" key="2">
    <source>
        <dbReference type="EMBL" id="MFD2465218.1"/>
    </source>
</evidence>
<gene>
    <name evidence="2" type="ORF">ACFSYJ_41830</name>
</gene>
<evidence type="ECO:0000313" key="3">
    <source>
        <dbReference type="Proteomes" id="UP001597419"/>
    </source>
</evidence>
<dbReference type="SUPFAM" id="SSF54593">
    <property type="entry name" value="Glyoxalase/Bleomycin resistance protein/Dihydroxybiphenyl dioxygenase"/>
    <property type="match status" value="1"/>
</dbReference>
<dbReference type="InterPro" id="IPR037523">
    <property type="entry name" value="VOC_core"/>
</dbReference>
<keyword evidence="3" id="KW-1185">Reference proteome</keyword>
<dbReference type="InterPro" id="IPR029068">
    <property type="entry name" value="Glyas_Bleomycin-R_OHBP_Dase"/>
</dbReference>
<accession>A0ABW5GWL5</accession>
<comment type="caution">
    <text evidence="2">The sequence shown here is derived from an EMBL/GenBank/DDBJ whole genome shotgun (WGS) entry which is preliminary data.</text>
</comment>
<organism evidence="2 3">
    <name type="scientific">Amycolatopsis samaneae</name>
    <dbReference type="NCBI Taxonomy" id="664691"/>
    <lineage>
        <taxon>Bacteria</taxon>
        <taxon>Bacillati</taxon>
        <taxon>Actinomycetota</taxon>
        <taxon>Actinomycetes</taxon>
        <taxon>Pseudonocardiales</taxon>
        <taxon>Pseudonocardiaceae</taxon>
        <taxon>Amycolatopsis</taxon>
    </lineage>
</organism>
<protein>
    <submittedName>
        <fullName evidence="2">VOC family protein</fullName>
    </submittedName>
</protein>
<reference evidence="3" key="1">
    <citation type="journal article" date="2019" name="Int. J. Syst. Evol. Microbiol.">
        <title>The Global Catalogue of Microorganisms (GCM) 10K type strain sequencing project: providing services to taxonomists for standard genome sequencing and annotation.</title>
        <authorList>
            <consortium name="The Broad Institute Genomics Platform"/>
            <consortium name="The Broad Institute Genome Sequencing Center for Infectious Disease"/>
            <person name="Wu L."/>
            <person name="Ma J."/>
        </authorList>
    </citation>
    <scope>NUCLEOTIDE SEQUENCE [LARGE SCALE GENOMIC DNA]</scope>
    <source>
        <strain evidence="3">CGMCC 4.7643</strain>
    </source>
</reference>
<sequence>MPGGARDRPPPRLERQKIVLRLGFPVIGVTDLDRATAFWTAALDLAATEEWASDTWRTLARADGSGRVLGLMRSESPAPSHPRIHLDLFVDTTAEQEAEIARLTGLGAEKVDWDRYPPDPDFVVLSDPEGNVFCVVDLSRAPSGGGPAAIP</sequence>
<dbReference type="EMBL" id="JBHUKU010000029">
    <property type="protein sequence ID" value="MFD2465218.1"/>
    <property type="molecule type" value="Genomic_DNA"/>
</dbReference>
<dbReference type="Gene3D" id="3.10.180.10">
    <property type="entry name" value="2,3-Dihydroxybiphenyl 1,2-Dioxygenase, domain 1"/>
    <property type="match status" value="1"/>
</dbReference>
<dbReference type="InterPro" id="IPR041581">
    <property type="entry name" value="Glyoxalase_6"/>
</dbReference>
<name>A0ABW5GWL5_9PSEU</name>
<dbReference type="Proteomes" id="UP001597419">
    <property type="component" value="Unassembled WGS sequence"/>
</dbReference>
<dbReference type="RefSeq" id="WP_345407420.1">
    <property type="nucleotide sequence ID" value="NZ_BAABHG010000022.1"/>
</dbReference>
<feature type="domain" description="VOC" evidence="1">
    <location>
        <begin position="21"/>
        <end position="138"/>
    </location>
</feature>
<dbReference type="Pfam" id="PF18029">
    <property type="entry name" value="Glyoxalase_6"/>
    <property type="match status" value="1"/>
</dbReference>
<proteinExistence type="predicted"/>